<sequence>MTSSSRGTVVIGLSGGVDSSVSAWLLKQQGYTVVGLFMKNWEDDDDSEYCSTRQDWLDAASVADRIGIDIEAVNFAAEYKERVFADFLREYAAGRTPNPDVLCNAEIKFKAFLDHAMRLGADRIATGHYARVRETDHGFKLLRGLDASKDQSYFLHRLNQAQLARTLFPVGELNKTEVRKVAETIGLHNARKKDSTGICFIGERPFRDFLSRYLPTQPGPMKTPEGKTVGEHLGLAFYTLGQRKGIGLGGNKSGNGEPWFVAGKDLERNQLIVAQGHDHPLLLSHTLQALSASWVSGTAPAEGACGYGAKTRYRQVDAACRFQYQGLERFTLKFDAPQWAVTPGQSAVLYDGEVCLGGGIIEAASRND</sequence>
<keyword evidence="8 14" id="KW-0819">tRNA processing</keyword>
<keyword evidence="11 14" id="KW-0694">RNA-binding</keyword>
<evidence type="ECO:0000313" key="17">
    <source>
        <dbReference type="EMBL" id="MBN8743442.1"/>
    </source>
</evidence>
<feature type="region of interest" description="Interaction with tRNA" evidence="14">
    <location>
        <begin position="149"/>
        <end position="151"/>
    </location>
</feature>
<reference evidence="17" key="1">
    <citation type="submission" date="2021-02" db="EMBL/GenBank/DDBJ databases">
        <title>Thiocyanate and organic carbon inputs drive convergent selection for specific autotrophic Afipia and Thiobacillus strains within complex microbiomes.</title>
        <authorList>
            <person name="Huddy R.J."/>
            <person name="Sachdeva R."/>
            <person name="Kadzinga F."/>
            <person name="Kantor R.S."/>
            <person name="Harrison S.T.L."/>
            <person name="Banfield J.F."/>
        </authorList>
    </citation>
    <scope>NUCLEOTIDE SEQUENCE</scope>
    <source>
        <strain evidence="17">SCN18_13_7_16_R3_B_64_19</strain>
    </source>
</reference>
<evidence type="ECO:0000256" key="11">
    <source>
        <dbReference type="ARBA" id="ARBA00022884"/>
    </source>
</evidence>
<dbReference type="Pfam" id="PF20259">
    <property type="entry name" value="tRNA_Me_trans_M"/>
    <property type="match status" value="1"/>
</dbReference>
<feature type="binding site" evidence="14">
    <location>
        <begin position="12"/>
        <end position="19"/>
    </location>
    <ligand>
        <name>ATP</name>
        <dbReference type="ChEBI" id="CHEBI:30616"/>
    </ligand>
</feature>
<keyword evidence="7 14" id="KW-0808">Transferase</keyword>
<dbReference type="InterPro" id="IPR046885">
    <property type="entry name" value="MnmA-like_C"/>
</dbReference>
<dbReference type="Gene3D" id="2.30.30.280">
    <property type="entry name" value="Adenine nucleotide alpha hydrolases-like domains"/>
    <property type="match status" value="1"/>
</dbReference>
<evidence type="ECO:0000256" key="13">
    <source>
        <dbReference type="ARBA" id="ARBA00051542"/>
    </source>
</evidence>
<dbReference type="FunFam" id="2.40.30.10:FF:000023">
    <property type="entry name" value="tRNA-specific 2-thiouridylase MnmA"/>
    <property type="match status" value="1"/>
</dbReference>
<organism evidence="17 18">
    <name type="scientific">Thiomonas arsenitoxydans (strain DSM 22701 / CIP 110005 / 3As)</name>
    <dbReference type="NCBI Taxonomy" id="426114"/>
    <lineage>
        <taxon>Bacteria</taxon>
        <taxon>Pseudomonadati</taxon>
        <taxon>Pseudomonadota</taxon>
        <taxon>Betaproteobacteria</taxon>
        <taxon>Burkholderiales</taxon>
        <taxon>Thiomonas</taxon>
    </lineage>
</organism>
<evidence type="ECO:0000256" key="2">
    <source>
        <dbReference type="ARBA" id="ARBA00006191"/>
    </source>
</evidence>
<evidence type="ECO:0000256" key="8">
    <source>
        <dbReference type="ARBA" id="ARBA00022694"/>
    </source>
</evidence>
<evidence type="ECO:0000313" key="18">
    <source>
        <dbReference type="Proteomes" id="UP000664800"/>
    </source>
</evidence>
<evidence type="ECO:0000256" key="10">
    <source>
        <dbReference type="ARBA" id="ARBA00022840"/>
    </source>
</evidence>
<feature type="active site" description="Cysteine persulfide intermediate" evidence="14">
    <location>
        <position position="199"/>
    </location>
</feature>
<evidence type="ECO:0000256" key="1">
    <source>
        <dbReference type="ARBA" id="ARBA00004496"/>
    </source>
</evidence>
<evidence type="ECO:0000256" key="7">
    <source>
        <dbReference type="ARBA" id="ARBA00022679"/>
    </source>
</evidence>
<dbReference type="Pfam" id="PF03054">
    <property type="entry name" value="tRNA_Me_trans"/>
    <property type="match status" value="1"/>
</dbReference>
<comment type="similarity">
    <text evidence="2 14">Belongs to the MnmA/TRMU family.</text>
</comment>
<comment type="function">
    <text evidence="14">Catalyzes the 2-thiolation of uridine at the wobble position (U34) of tRNA, leading to the formation of s(2)U34.</text>
</comment>
<keyword evidence="10 14" id="KW-0067">ATP-binding</keyword>
<comment type="caution">
    <text evidence="14">Lacks conserved residue(s) required for the propagation of feature annotation.</text>
</comment>
<dbReference type="FunFam" id="2.30.30.280:FF:000001">
    <property type="entry name" value="tRNA-specific 2-thiouridylase MnmA"/>
    <property type="match status" value="1"/>
</dbReference>
<evidence type="ECO:0000256" key="14">
    <source>
        <dbReference type="HAMAP-Rule" id="MF_00144"/>
    </source>
</evidence>
<dbReference type="InterPro" id="IPR014729">
    <property type="entry name" value="Rossmann-like_a/b/a_fold"/>
</dbReference>
<feature type="binding site" evidence="14">
    <location>
        <position position="127"/>
    </location>
    <ligand>
        <name>ATP</name>
        <dbReference type="ChEBI" id="CHEBI:30616"/>
    </ligand>
</feature>
<dbReference type="CDD" id="cd01998">
    <property type="entry name" value="MnmA_TRMU-like"/>
    <property type="match status" value="1"/>
</dbReference>
<keyword evidence="6 14" id="KW-0820">tRNA-binding</keyword>
<dbReference type="GO" id="GO:0000049">
    <property type="term" value="F:tRNA binding"/>
    <property type="evidence" value="ECO:0007669"/>
    <property type="project" value="UniProtKB-KW"/>
</dbReference>
<dbReference type="InterPro" id="IPR023382">
    <property type="entry name" value="MnmA-like_central_sf"/>
</dbReference>
<feature type="site" description="Interaction with tRNA" evidence="14">
    <location>
        <position position="128"/>
    </location>
</feature>
<keyword evidence="9 14" id="KW-0547">Nucleotide-binding</keyword>
<evidence type="ECO:0000256" key="3">
    <source>
        <dbReference type="ARBA" id="ARBA00011949"/>
    </source>
</evidence>
<dbReference type="GO" id="GO:0005737">
    <property type="term" value="C:cytoplasm"/>
    <property type="evidence" value="ECO:0007669"/>
    <property type="project" value="UniProtKB-SubCell"/>
</dbReference>
<dbReference type="EC" id="2.8.1.13" evidence="3 14"/>
<feature type="domain" description="tRNA-specific 2-thiouridylase MnmA-like central" evidence="16">
    <location>
        <begin position="207"/>
        <end position="275"/>
    </location>
</feature>
<comment type="subcellular location">
    <subcellularLocation>
        <location evidence="1 14">Cytoplasm</location>
    </subcellularLocation>
</comment>
<dbReference type="NCBIfam" id="TIGR00420">
    <property type="entry name" value="trmU"/>
    <property type="match status" value="1"/>
</dbReference>
<feature type="active site" description="Nucleophile" evidence="14">
    <location>
        <position position="103"/>
    </location>
</feature>
<dbReference type="GO" id="GO:0103016">
    <property type="term" value="F:tRNA-uridine 2-sulfurtransferase activity"/>
    <property type="evidence" value="ECO:0007669"/>
    <property type="project" value="UniProtKB-EC"/>
</dbReference>
<name>A0A8I1MUZ9_THIA3</name>
<dbReference type="NCBIfam" id="NF001138">
    <property type="entry name" value="PRK00143.1"/>
    <property type="match status" value="1"/>
</dbReference>
<evidence type="ECO:0000256" key="6">
    <source>
        <dbReference type="ARBA" id="ARBA00022555"/>
    </source>
</evidence>
<evidence type="ECO:0000256" key="4">
    <source>
        <dbReference type="ARBA" id="ARBA00013805"/>
    </source>
</evidence>
<dbReference type="PANTHER" id="PTHR11933">
    <property type="entry name" value="TRNA 5-METHYLAMINOMETHYL-2-THIOURIDYLATE -METHYLTRANSFERASE"/>
    <property type="match status" value="1"/>
</dbReference>
<dbReference type="Proteomes" id="UP000664800">
    <property type="component" value="Unassembled WGS sequence"/>
</dbReference>
<dbReference type="GO" id="GO:0005524">
    <property type="term" value="F:ATP binding"/>
    <property type="evidence" value="ECO:0007669"/>
    <property type="project" value="UniProtKB-KW"/>
</dbReference>
<evidence type="ECO:0000259" key="16">
    <source>
        <dbReference type="Pfam" id="PF20259"/>
    </source>
</evidence>
<accession>A0A8I1MUZ9</accession>
<feature type="binding site" evidence="14">
    <location>
        <position position="38"/>
    </location>
    <ligand>
        <name>ATP</name>
        <dbReference type="ChEBI" id="CHEBI:30616"/>
    </ligand>
</feature>
<comment type="catalytic activity">
    <reaction evidence="13 14">
        <text>S-sulfanyl-L-cysteinyl-[protein] + uridine(34) in tRNA + AH2 + ATP = 2-thiouridine(34) in tRNA + L-cysteinyl-[protein] + A + AMP + diphosphate + H(+)</text>
        <dbReference type="Rhea" id="RHEA:47032"/>
        <dbReference type="Rhea" id="RHEA-COMP:10131"/>
        <dbReference type="Rhea" id="RHEA-COMP:11726"/>
        <dbReference type="Rhea" id="RHEA-COMP:11727"/>
        <dbReference type="Rhea" id="RHEA-COMP:11728"/>
        <dbReference type="ChEBI" id="CHEBI:13193"/>
        <dbReference type="ChEBI" id="CHEBI:15378"/>
        <dbReference type="ChEBI" id="CHEBI:17499"/>
        <dbReference type="ChEBI" id="CHEBI:29950"/>
        <dbReference type="ChEBI" id="CHEBI:30616"/>
        <dbReference type="ChEBI" id="CHEBI:33019"/>
        <dbReference type="ChEBI" id="CHEBI:61963"/>
        <dbReference type="ChEBI" id="CHEBI:65315"/>
        <dbReference type="ChEBI" id="CHEBI:87170"/>
        <dbReference type="ChEBI" id="CHEBI:456215"/>
        <dbReference type="EC" id="2.8.1.13"/>
    </reaction>
</comment>
<dbReference type="InterPro" id="IPR046884">
    <property type="entry name" value="MnmA-like_central"/>
</dbReference>
<feature type="region of interest" description="Interaction with target base in tRNA" evidence="14">
    <location>
        <begin position="98"/>
        <end position="100"/>
    </location>
</feature>
<dbReference type="GO" id="GO:0002143">
    <property type="term" value="P:tRNA wobble position uridine thiolation"/>
    <property type="evidence" value="ECO:0007669"/>
    <property type="project" value="TreeGrafter"/>
</dbReference>
<dbReference type="PANTHER" id="PTHR11933:SF5">
    <property type="entry name" value="MITOCHONDRIAL TRNA-SPECIFIC 2-THIOURIDYLASE 1"/>
    <property type="match status" value="1"/>
</dbReference>
<comment type="caution">
    <text evidence="17">The sequence shown here is derived from an EMBL/GenBank/DDBJ whole genome shotgun (WGS) entry which is preliminary data.</text>
</comment>
<feature type="domain" description="tRNA-specific 2-thiouridylase MnmA-like C-terminal" evidence="15">
    <location>
        <begin position="285"/>
        <end position="361"/>
    </location>
</feature>
<protein>
    <recommendedName>
        <fullName evidence="4 14">tRNA-specific 2-thiouridylase MnmA</fullName>
        <ecNumber evidence="3 14">2.8.1.13</ecNumber>
    </recommendedName>
</protein>
<dbReference type="InterPro" id="IPR004506">
    <property type="entry name" value="MnmA-like"/>
</dbReference>
<dbReference type="FunFam" id="3.40.50.620:FF:000004">
    <property type="entry name" value="tRNA-specific 2-thiouridylase MnmA"/>
    <property type="match status" value="1"/>
</dbReference>
<feature type="region of interest" description="Interaction with tRNA" evidence="14">
    <location>
        <begin position="312"/>
        <end position="313"/>
    </location>
</feature>
<dbReference type="Gene3D" id="3.40.50.620">
    <property type="entry name" value="HUPs"/>
    <property type="match status" value="1"/>
</dbReference>
<feature type="site" description="Interaction with tRNA" evidence="14">
    <location>
        <position position="345"/>
    </location>
</feature>
<dbReference type="RefSeq" id="WP_276728198.1">
    <property type="nucleotide sequence ID" value="NZ_JAFKMR010000011.1"/>
</dbReference>
<dbReference type="AlphaFoldDB" id="A0A8I1MUZ9"/>
<evidence type="ECO:0000256" key="9">
    <source>
        <dbReference type="ARBA" id="ARBA00022741"/>
    </source>
</evidence>
<dbReference type="EMBL" id="JAFKMR010000011">
    <property type="protein sequence ID" value="MBN8743442.1"/>
    <property type="molecule type" value="Genomic_DNA"/>
</dbReference>
<dbReference type="Gene3D" id="2.40.30.10">
    <property type="entry name" value="Translation factors"/>
    <property type="match status" value="1"/>
</dbReference>
<keyword evidence="12" id="KW-1015">Disulfide bond</keyword>
<evidence type="ECO:0000256" key="5">
    <source>
        <dbReference type="ARBA" id="ARBA00022490"/>
    </source>
</evidence>
<gene>
    <name evidence="14 17" type="primary">mnmA</name>
    <name evidence="17" type="ORF">J0I24_03960</name>
</gene>
<dbReference type="Pfam" id="PF20258">
    <property type="entry name" value="tRNA_Me_trans_C"/>
    <property type="match status" value="1"/>
</dbReference>
<dbReference type="SUPFAM" id="SSF52402">
    <property type="entry name" value="Adenine nucleotide alpha hydrolases-like"/>
    <property type="match status" value="1"/>
</dbReference>
<dbReference type="HAMAP" id="MF_00144">
    <property type="entry name" value="tRNA_thiouridyl_MnmA"/>
    <property type="match status" value="1"/>
</dbReference>
<proteinExistence type="inferred from homology"/>
<evidence type="ECO:0000256" key="12">
    <source>
        <dbReference type="ARBA" id="ARBA00023157"/>
    </source>
</evidence>
<keyword evidence="5 14" id="KW-0963">Cytoplasm</keyword>
<evidence type="ECO:0000259" key="15">
    <source>
        <dbReference type="Pfam" id="PF20258"/>
    </source>
</evidence>